<organism evidence="7 8">
    <name type="scientific">Faecalimonas umbilicata</name>
    <dbReference type="NCBI Taxonomy" id="1912855"/>
    <lineage>
        <taxon>Bacteria</taxon>
        <taxon>Bacillati</taxon>
        <taxon>Bacillota</taxon>
        <taxon>Clostridia</taxon>
        <taxon>Lachnospirales</taxon>
        <taxon>Lachnospiraceae</taxon>
        <taxon>Faecalimonas</taxon>
    </lineage>
</organism>
<dbReference type="NCBIfam" id="TIGR01730">
    <property type="entry name" value="RND_mfp"/>
    <property type="match status" value="1"/>
</dbReference>
<protein>
    <submittedName>
        <fullName evidence="7">RND family efflux transporter MFP subunit</fullName>
    </submittedName>
</protein>
<feature type="region of interest" description="Disordered" evidence="3">
    <location>
        <begin position="136"/>
        <end position="164"/>
    </location>
</feature>
<dbReference type="GO" id="GO:0015562">
    <property type="term" value="F:efflux transmembrane transporter activity"/>
    <property type="evidence" value="ECO:0007669"/>
    <property type="project" value="TreeGrafter"/>
</dbReference>
<keyword evidence="4" id="KW-0472">Membrane</keyword>
<dbReference type="Gene3D" id="2.40.30.170">
    <property type="match status" value="1"/>
</dbReference>
<reference evidence="6 9" key="1">
    <citation type="journal article" date="2018" name="Int. J. Syst. Evol. Microbiol.">
        <title>Draft Genome Sequence of Faecalimonas umbilicata JCM 30896T, an Acetate-Producing Bacterium Isolated from Human Feces.</title>
        <authorList>
            <person name="Sakamoto M."/>
            <person name="Ikeyama N."/>
            <person name="Yuki M."/>
            <person name="Ohkuma M."/>
        </authorList>
    </citation>
    <scope>NUCLEOTIDE SEQUENCE [LARGE SCALE GENOMIC DNA]</scope>
    <source>
        <strain evidence="6 9">EGH7</strain>
    </source>
</reference>
<name>A0A4R3JJ27_9FIRM</name>
<evidence type="ECO:0000256" key="1">
    <source>
        <dbReference type="ARBA" id="ARBA00009477"/>
    </source>
</evidence>
<dbReference type="Pfam" id="PF25989">
    <property type="entry name" value="YknX_C"/>
    <property type="match status" value="1"/>
</dbReference>
<dbReference type="InterPro" id="IPR058637">
    <property type="entry name" value="YknX-like_C"/>
</dbReference>
<proteinExistence type="inferred from homology"/>
<feature type="transmembrane region" description="Helical" evidence="4">
    <location>
        <begin position="40"/>
        <end position="59"/>
    </location>
</feature>
<evidence type="ECO:0000313" key="6">
    <source>
        <dbReference type="EMBL" id="GBU03991.1"/>
    </source>
</evidence>
<dbReference type="EMBL" id="BHEO01000002">
    <property type="protein sequence ID" value="GBU03991.1"/>
    <property type="molecule type" value="Genomic_DNA"/>
</dbReference>
<dbReference type="Gene3D" id="1.10.287.1490">
    <property type="match status" value="1"/>
</dbReference>
<keyword evidence="4" id="KW-0812">Transmembrane</keyword>
<reference evidence="7 8" key="2">
    <citation type="submission" date="2019-03" db="EMBL/GenBank/DDBJ databases">
        <title>Genomic Encyclopedia of Type Strains, Phase IV (KMG-IV): sequencing the most valuable type-strain genomes for metagenomic binning, comparative biology and taxonomic classification.</title>
        <authorList>
            <person name="Goeker M."/>
        </authorList>
    </citation>
    <scope>NUCLEOTIDE SEQUENCE [LARGE SCALE GENOMIC DNA]</scope>
    <source>
        <strain evidence="7 8">DSM 103426</strain>
    </source>
</reference>
<evidence type="ECO:0000313" key="8">
    <source>
        <dbReference type="Proteomes" id="UP000294613"/>
    </source>
</evidence>
<keyword evidence="9" id="KW-1185">Reference proteome</keyword>
<keyword evidence="2" id="KW-0175">Coiled coil</keyword>
<feature type="compositionally biased region" description="Polar residues" evidence="3">
    <location>
        <begin position="136"/>
        <end position="153"/>
    </location>
</feature>
<evidence type="ECO:0000259" key="5">
    <source>
        <dbReference type="Pfam" id="PF25989"/>
    </source>
</evidence>
<feature type="coiled-coil region" evidence="2">
    <location>
        <begin position="258"/>
        <end position="321"/>
    </location>
</feature>
<comment type="caution">
    <text evidence="7">The sequence shown here is derived from an EMBL/GenBank/DDBJ whole genome shotgun (WGS) entry which is preliminary data.</text>
</comment>
<gene>
    <name evidence="7" type="ORF">EDD74_12371</name>
    <name evidence="6" type="ORF">FAEUMB_05320</name>
</gene>
<evidence type="ECO:0000313" key="7">
    <source>
        <dbReference type="EMBL" id="TCS65505.1"/>
    </source>
</evidence>
<dbReference type="GO" id="GO:1990281">
    <property type="term" value="C:efflux pump complex"/>
    <property type="evidence" value="ECO:0007669"/>
    <property type="project" value="TreeGrafter"/>
</dbReference>
<accession>A0A4R3JJ27</accession>
<dbReference type="AlphaFoldDB" id="A0A4R3JJ27"/>
<dbReference type="InterPro" id="IPR006143">
    <property type="entry name" value="RND_pump_MFP"/>
</dbReference>
<dbReference type="RefSeq" id="WP_116441104.1">
    <property type="nucleotide sequence ID" value="NZ_BHEO01000002.1"/>
</dbReference>
<evidence type="ECO:0000256" key="4">
    <source>
        <dbReference type="SAM" id="Phobius"/>
    </source>
</evidence>
<dbReference type="Proteomes" id="UP000702954">
    <property type="component" value="Unassembled WGS sequence"/>
</dbReference>
<dbReference type="PANTHER" id="PTHR30469:SF33">
    <property type="entry name" value="SLR1207 PROTEIN"/>
    <property type="match status" value="1"/>
</dbReference>
<evidence type="ECO:0000313" key="9">
    <source>
        <dbReference type="Proteomes" id="UP000702954"/>
    </source>
</evidence>
<dbReference type="EMBL" id="SLZV01000023">
    <property type="protein sequence ID" value="TCS65505.1"/>
    <property type="molecule type" value="Genomic_DNA"/>
</dbReference>
<keyword evidence="4" id="KW-1133">Transmembrane helix</keyword>
<sequence>MRKKDKEIYEETDMIVLSEEEEGSKETTDVRKKKKKLPNWVIVPVIGGIVVVAVIASQFTSKEKKTGGTVEVVEVVRGDVKEIYNVSGTVDSEKKKVFYSPVNAPVSQLRAKVGQAVKAGDLLVAFDTSDLEKNNQKAQMDLQSAVNTNQSAREQADRSASEAAKAAADAQAAAGAARAQAEQQIASVESQISAKSQQMASLEQSVQDEITANQTLQPQLDEWNAQKAANLERISVLYGEVNSHREEINAGNVSDEKKAQLEAEITEKSKEISEKEGANAALDAQIAQISAQIQTGSQQAYAQIQQEVQALQAQAEQLRASISVETPSASIPDTSLTQGQINNMAITENLAELAVLSSEELMAKARDGIKADFDGVISDVKTMEGGTAVAGGELFTLVSNQDVNVKLEIPASDFDKVEVGSKAVVKIGKYKYDGVVESIDKIAVPNAKGNPVIGANVKIQNPDENIYIGVAAKLTMTVAEEKDVLYLPNENVNTSTEGDFVYVVQNGVVKKKAVELGITSNSKVEIKSGLKEGDKVVADTFGTVEEGMKVTTTTVAKSEEK</sequence>
<feature type="domain" description="YknX-like C-terminal permuted SH3-like" evidence="5">
    <location>
        <begin position="485"/>
        <end position="551"/>
    </location>
</feature>
<evidence type="ECO:0000256" key="3">
    <source>
        <dbReference type="SAM" id="MobiDB-lite"/>
    </source>
</evidence>
<evidence type="ECO:0000256" key="2">
    <source>
        <dbReference type="SAM" id="Coils"/>
    </source>
</evidence>
<dbReference type="Proteomes" id="UP000294613">
    <property type="component" value="Unassembled WGS sequence"/>
</dbReference>
<dbReference type="PANTHER" id="PTHR30469">
    <property type="entry name" value="MULTIDRUG RESISTANCE PROTEIN MDTA"/>
    <property type="match status" value="1"/>
</dbReference>
<comment type="similarity">
    <text evidence="1">Belongs to the membrane fusion protein (MFP) (TC 8.A.1) family.</text>
</comment>
<dbReference type="Gene3D" id="2.40.420.20">
    <property type="match status" value="1"/>
</dbReference>